<organism evidence="1 2">
    <name type="scientific">Rhizopogon vesiculosus</name>
    <dbReference type="NCBI Taxonomy" id="180088"/>
    <lineage>
        <taxon>Eukaryota</taxon>
        <taxon>Fungi</taxon>
        <taxon>Dikarya</taxon>
        <taxon>Basidiomycota</taxon>
        <taxon>Agaricomycotina</taxon>
        <taxon>Agaricomycetes</taxon>
        <taxon>Agaricomycetidae</taxon>
        <taxon>Boletales</taxon>
        <taxon>Suillineae</taxon>
        <taxon>Rhizopogonaceae</taxon>
        <taxon>Rhizopogon</taxon>
    </lineage>
</organism>
<dbReference type="AlphaFoldDB" id="A0A1J8QGJ1"/>
<accession>A0A1J8QGJ1</accession>
<name>A0A1J8QGJ1_9AGAM</name>
<dbReference type="EMBL" id="LVVM01000355">
    <property type="protein sequence ID" value="OJA20822.1"/>
    <property type="molecule type" value="Genomic_DNA"/>
</dbReference>
<dbReference type="Proteomes" id="UP000183567">
    <property type="component" value="Unassembled WGS sequence"/>
</dbReference>
<gene>
    <name evidence="1" type="ORF">AZE42_08969</name>
</gene>
<sequence>MSLMYDYDVTSHDDVIVNAAKRALDLFLRVATPEKTALFAAFPILMKLPSWFPGLGLKDANLSKEYVKANGTAQACMVSDALERYEILQDTDNPEMVTEIKASAAAVYAGARSSVDTIFISLICPS</sequence>
<dbReference type="STRING" id="180088.A0A1J8QGJ1"/>
<protein>
    <submittedName>
        <fullName evidence="1">Uncharacterized protein</fullName>
    </submittedName>
</protein>
<evidence type="ECO:0000313" key="1">
    <source>
        <dbReference type="EMBL" id="OJA20822.1"/>
    </source>
</evidence>
<reference evidence="1 2" key="1">
    <citation type="submission" date="2016-03" db="EMBL/GenBank/DDBJ databases">
        <title>Comparative genomics of the ectomycorrhizal sister species Rhizopogon vinicolor and Rhizopogon vesiculosus (Basidiomycota: Boletales) reveals a divergence of the mating type B locus.</title>
        <authorList>
            <person name="Mujic A.B."/>
            <person name="Kuo A."/>
            <person name="Tritt A."/>
            <person name="Lipzen A."/>
            <person name="Chen C."/>
            <person name="Johnson J."/>
            <person name="Sharma A."/>
            <person name="Barry K."/>
            <person name="Grigoriev I.V."/>
            <person name="Spatafora J.W."/>
        </authorList>
    </citation>
    <scope>NUCLEOTIDE SEQUENCE [LARGE SCALE GENOMIC DNA]</scope>
    <source>
        <strain evidence="1 2">AM-OR11-056</strain>
    </source>
</reference>
<comment type="caution">
    <text evidence="1">The sequence shown here is derived from an EMBL/GenBank/DDBJ whole genome shotgun (WGS) entry which is preliminary data.</text>
</comment>
<proteinExistence type="predicted"/>
<dbReference type="OrthoDB" id="2789670at2759"/>
<keyword evidence="2" id="KW-1185">Reference proteome</keyword>
<evidence type="ECO:0000313" key="2">
    <source>
        <dbReference type="Proteomes" id="UP000183567"/>
    </source>
</evidence>